<evidence type="ECO:0000256" key="1">
    <source>
        <dbReference type="SAM" id="SignalP"/>
    </source>
</evidence>
<dbReference type="SUPFAM" id="SSF57903">
    <property type="entry name" value="FYVE/PHD zinc finger"/>
    <property type="match status" value="1"/>
</dbReference>
<dbReference type="EMBL" id="CACVKT020005967">
    <property type="protein sequence ID" value="CAC5398665.1"/>
    <property type="molecule type" value="Genomic_DNA"/>
</dbReference>
<accession>A0A6J8CS25</accession>
<evidence type="ECO:0000259" key="2">
    <source>
        <dbReference type="Pfam" id="PF14529"/>
    </source>
</evidence>
<dbReference type="InterPro" id="IPR011011">
    <property type="entry name" value="Znf_FYVE_PHD"/>
</dbReference>
<dbReference type="GO" id="GO:0031012">
    <property type="term" value="C:extracellular matrix"/>
    <property type="evidence" value="ECO:0007669"/>
    <property type="project" value="TreeGrafter"/>
</dbReference>
<dbReference type="Gene3D" id="3.60.10.10">
    <property type="entry name" value="Endonuclease/exonuclease/phosphatase"/>
    <property type="match status" value="1"/>
</dbReference>
<keyword evidence="4" id="KW-1185">Reference proteome</keyword>
<proteinExistence type="predicted"/>
<dbReference type="Proteomes" id="UP000507470">
    <property type="component" value="Unassembled WGS sequence"/>
</dbReference>
<reference evidence="3 4" key="1">
    <citation type="submission" date="2020-06" db="EMBL/GenBank/DDBJ databases">
        <authorList>
            <person name="Li R."/>
            <person name="Bekaert M."/>
        </authorList>
    </citation>
    <scope>NUCLEOTIDE SEQUENCE [LARGE SCALE GENOMIC DNA]</scope>
    <source>
        <strain evidence="4">wild</strain>
    </source>
</reference>
<evidence type="ECO:0000313" key="3">
    <source>
        <dbReference type="EMBL" id="CAC5398665.1"/>
    </source>
</evidence>
<dbReference type="InterPro" id="IPR005135">
    <property type="entry name" value="Endo/exonuclease/phosphatase"/>
</dbReference>
<sequence>MNTVKTVLTTTILTLFLANCVKLDLIVNCKTVNSNRNIKENKEAPDKSWSVTISNQETFKSNIYTTSMIVITRKTKTIKYDRLVLTYLCSILLTNSYAPEPNPGSPKYLCGSCNKACTWKQKAVCCDSCDQWYHIKLPRVLCKKTDSNIWVSGDFNLGHIDWNTPAVVPSKSDASLDQQLFDILNDNNLTQVINKNTRNDITLDLLCMTNPSFVNRVETLPPIGARDHDIVYSEINLALPQNNNRLIKY</sequence>
<protein>
    <recommendedName>
        <fullName evidence="2">Endonuclease/exonuclease/phosphatase domain-containing protein</fullName>
    </recommendedName>
</protein>
<dbReference type="AlphaFoldDB" id="A0A6J8CS25"/>
<evidence type="ECO:0000313" key="4">
    <source>
        <dbReference type="Proteomes" id="UP000507470"/>
    </source>
</evidence>
<feature type="signal peptide" evidence="1">
    <location>
        <begin position="1"/>
        <end position="23"/>
    </location>
</feature>
<dbReference type="GO" id="GO:0061343">
    <property type="term" value="P:cell adhesion involved in heart morphogenesis"/>
    <property type="evidence" value="ECO:0007669"/>
    <property type="project" value="TreeGrafter"/>
</dbReference>
<dbReference type="Pfam" id="PF14529">
    <property type="entry name" value="Exo_endo_phos_2"/>
    <property type="match status" value="1"/>
</dbReference>
<dbReference type="PANTHER" id="PTHR33395:SF22">
    <property type="entry name" value="REVERSE TRANSCRIPTASE DOMAIN-CONTAINING PROTEIN"/>
    <property type="match status" value="1"/>
</dbReference>
<dbReference type="InterPro" id="IPR036691">
    <property type="entry name" value="Endo/exonu/phosph_ase_sf"/>
</dbReference>
<feature type="domain" description="Endonuclease/exonuclease/phosphatase" evidence="2">
    <location>
        <begin position="142"/>
        <end position="231"/>
    </location>
</feature>
<name>A0A6J8CS25_MYTCO</name>
<dbReference type="GO" id="GO:0007508">
    <property type="term" value="P:larval heart development"/>
    <property type="evidence" value="ECO:0007669"/>
    <property type="project" value="TreeGrafter"/>
</dbReference>
<feature type="chain" id="PRO_5026750480" description="Endonuclease/exonuclease/phosphatase domain-containing protein" evidence="1">
    <location>
        <begin position="24"/>
        <end position="249"/>
    </location>
</feature>
<dbReference type="PANTHER" id="PTHR33395">
    <property type="entry name" value="TRANSCRIPTASE, PUTATIVE-RELATED-RELATED"/>
    <property type="match status" value="1"/>
</dbReference>
<organism evidence="3 4">
    <name type="scientific">Mytilus coruscus</name>
    <name type="common">Sea mussel</name>
    <dbReference type="NCBI Taxonomy" id="42192"/>
    <lineage>
        <taxon>Eukaryota</taxon>
        <taxon>Metazoa</taxon>
        <taxon>Spiralia</taxon>
        <taxon>Lophotrochozoa</taxon>
        <taxon>Mollusca</taxon>
        <taxon>Bivalvia</taxon>
        <taxon>Autobranchia</taxon>
        <taxon>Pteriomorphia</taxon>
        <taxon>Mytilida</taxon>
        <taxon>Mytiloidea</taxon>
        <taxon>Mytilidae</taxon>
        <taxon>Mytilinae</taxon>
        <taxon>Mytilus</taxon>
    </lineage>
</organism>
<gene>
    <name evidence="3" type="ORF">MCOR_33024</name>
</gene>
<dbReference type="OrthoDB" id="5989495at2759"/>
<keyword evidence="1" id="KW-0732">Signal</keyword>
<dbReference type="GO" id="GO:0003824">
    <property type="term" value="F:catalytic activity"/>
    <property type="evidence" value="ECO:0007669"/>
    <property type="project" value="InterPro"/>
</dbReference>